<keyword evidence="2" id="KW-1185">Reference proteome</keyword>
<feature type="compositionally biased region" description="Polar residues" evidence="1">
    <location>
        <begin position="113"/>
        <end position="124"/>
    </location>
</feature>
<feature type="compositionally biased region" description="Low complexity" evidence="1">
    <location>
        <begin position="139"/>
        <end position="151"/>
    </location>
</feature>
<feature type="region of interest" description="Disordered" evidence="1">
    <location>
        <begin position="193"/>
        <end position="224"/>
    </location>
</feature>
<dbReference type="WBParaSite" id="L893_g2139.t1">
    <property type="protein sequence ID" value="L893_g2139.t1"/>
    <property type="gene ID" value="L893_g2139"/>
</dbReference>
<protein>
    <submittedName>
        <fullName evidence="3">Uncharacterized protein</fullName>
    </submittedName>
</protein>
<reference evidence="3" key="1">
    <citation type="submission" date="2016-11" db="UniProtKB">
        <authorList>
            <consortium name="WormBaseParasite"/>
        </authorList>
    </citation>
    <scope>IDENTIFICATION</scope>
</reference>
<sequence length="242" mass="26017">MSSTPTLKRYTVLRRSSDRQKPAAADMESASTISCSSSISESSSGIQKDFDATHKSSGKKTSNYRIANTPKYVMAGLVDLVSRRRSPSASRRAEQRKSSEPITHASALPPSGRSPSTPNASVSTLERPICSPTAIKNTPSDPAPSSSASKPPLSPAQRRAPLHQNPVSPIVRVQYPQGAVVADAVLDSLTHTQFSSLAPGEPLTKMRKSSNAATSRRPLAYLPTFQQERKSVSSSVFLRRSR</sequence>
<dbReference type="AlphaFoldDB" id="A0A1I7YZG6"/>
<organism evidence="2 3">
    <name type="scientific">Steinernema glaseri</name>
    <dbReference type="NCBI Taxonomy" id="37863"/>
    <lineage>
        <taxon>Eukaryota</taxon>
        <taxon>Metazoa</taxon>
        <taxon>Ecdysozoa</taxon>
        <taxon>Nematoda</taxon>
        <taxon>Chromadorea</taxon>
        <taxon>Rhabditida</taxon>
        <taxon>Tylenchina</taxon>
        <taxon>Panagrolaimomorpha</taxon>
        <taxon>Strongyloidoidea</taxon>
        <taxon>Steinernematidae</taxon>
        <taxon>Steinernema</taxon>
    </lineage>
</organism>
<name>A0A1I7YZG6_9BILA</name>
<accession>A0A1I7YZG6</accession>
<evidence type="ECO:0000313" key="3">
    <source>
        <dbReference type="WBParaSite" id="L893_g2139.t1"/>
    </source>
</evidence>
<feature type="region of interest" description="Disordered" evidence="1">
    <location>
        <begin position="82"/>
        <end position="169"/>
    </location>
</feature>
<evidence type="ECO:0000313" key="2">
    <source>
        <dbReference type="Proteomes" id="UP000095287"/>
    </source>
</evidence>
<feature type="compositionally biased region" description="Low complexity" evidence="1">
    <location>
        <begin position="29"/>
        <end position="46"/>
    </location>
</feature>
<dbReference type="Proteomes" id="UP000095287">
    <property type="component" value="Unplaced"/>
</dbReference>
<evidence type="ECO:0000256" key="1">
    <source>
        <dbReference type="SAM" id="MobiDB-lite"/>
    </source>
</evidence>
<proteinExistence type="predicted"/>
<feature type="region of interest" description="Disordered" evidence="1">
    <location>
        <begin position="1"/>
        <end position="69"/>
    </location>
</feature>